<gene>
    <name evidence="6" type="ORF">H9850_05745</name>
</gene>
<dbReference type="GO" id="GO:0008977">
    <property type="term" value="F:prephenate dehydrogenase (NAD+) activity"/>
    <property type="evidence" value="ECO:0007669"/>
    <property type="project" value="InterPro"/>
</dbReference>
<dbReference type="Proteomes" id="UP000886829">
    <property type="component" value="Unassembled WGS sequence"/>
</dbReference>
<dbReference type="PANTHER" id="PTHR21363">
    <property type="entry name" value="PREPHENATE DEHYDROGENASE"/>
    <property type="match status" value="1"/>
</dbReference>
<dbReference type="GO" id="GO:0006571">
    <property type="term" value="P:tyrosine biosynthetic process"/>
    <property type="evidence" value="ECO:0007669"/>
    <property type="project" value="InterPro"/>
</dbReference>
<dbReference type="Gene3D" id="1.10.3660.10">
    <property type="entry name" value="6-phosphogluconate dehydrogenase C-terminal like domain"/>
    <property type="match status" value="1"/>
</dbReference>
<accession>A0A9D1WD23</accession>
<dbReference type="InterPro" id="IPR036291">
    <property type="entry name" value="NAD(P)-bd_dom_sf"/>
</dbReference>
<dbReference type="PROSITE" id="PS51176">
    <property type="entry name" value="PDH_ADH"/>
    <property type="match status" value="1"/>
</dbReference>
<comment type="caution">
    <text evidence="6">The sequence shown here is derived from an EMBL/GenBank/DDBJ whole genome shotgun (WGS) entry which is preliminary data.</text>
</comment>
<dbReference type="SUPFAM" id="SSF48179">
    <property type="entry name" value="6-phosphogluconate dehydrogenase C-terminal domain-like"/>
    <property type="match status" value="2"/>
</dbReference>
<evidence type="ECO:0000256" key="1">
    <source>
        <dbReference type="ARBA" id="ARBA00012404"/>
    </source>
</evidence>
<evidence type="ECO:0000259" key="5">
    <source>
        <dbReference type="PROSITE" id="PS51176"/>
    </source>
</evidence>
<evidence type="ECO:0000256" key="2">
    <source>
        <dbReference type="ARBA" id="ARBA00023002"/>
    </source>
</evidence>
<dbReference type="GO" id="GO:0004665">
    <property type="term" value="F:prephenate dehydrogenase (NADP+) activity"/>
    <property type="evidence" value="ECO:0007669"/>
    <property type="project" value="InterPro"/>
</dbReference>
<dbReference type="SUPFAM" id="SSF48600">
    <property type="entry name" value="Chorismate mutase II"/>
    <property type="match status" value="1"/>
</dbReference>
<evidence type="ECO:0000313" key="6">
    <source>
        <dbReference type="EMBL" id="HIX56956.1"/>
    </source>
</evidence>
<organism evidence="6 7">
    <name type="scientific">Candidatus Anaerobiospirillum pullistercoris</name>
    <dbReference type="NCBI Taxonomy" id="2838452"/>
    <lineage>
        <taxon>Bacteria</taxon>
        <taxon>Pseudomonadati</taxon>
        <taxon>Pseudomonadota</taxon>
        <taxon>Gammaproteobacteria</taxon>
        <taxon>Aeromonadales</taxon>
        <taxon>Succinivibrionaceae</taxon>
        <taxon>Anaerobiospirillum</taxon>
    </lineage>
</organism>
<sequence length="581" mass="64805">MSYIPPHPDLRLIVKASKKNGYNVCTYTPKYPEEYYNPRTGEMIHYGNMFPTNIKSVGYIENRQRCGLIIFYPEFLKIYPALKYYRVYRDYSMTVYEPLTEEEIQQMQAAEAEAKAQQEAELKAQQERKKAAEQAAAQKRAQDLAAGKLPAEDKARLKQLRSQIDKVDEQIAALLKQRLDLVEKAAEIKAQVGEGVASAVREEQILAHGAKLEVNHGLPASLMQDLQRRILRHSYNAHGSGKFAQAPRYTSNAEASASASASASDTSTKVVIVGGNGGMGRMMRLYLEAAAYEVSVVEPEDYEVDSKHKAVSELKDSVAVERLAAADWCIIAVPINVTADVIKTVAPWLKPNCVLSDITSVKAQPVQQMLEAHAGPVLGLHPMFGPDTYSLVKQVVVAVPGRDEQRCQFIIEQLKMFGAQVVVCTGEEHDEAMRVIQALRHFTTIVYGNFLRSLVPDAQKIVKGKLTKKGQTAGAKFVKRLLELSSPIYHLELMMVGRLFAQDPNLYCDIISASQANLELMQRYIDSAQESLDTLTKDQSKEDFVQQFALTTQFFGDQADAFLKESAKILAMVQDTYPLQK</sequence>
<dbReference type="InterPro" id="IPR036263">
    <property type="entry name" value="Chorismate_II_sf"/>
</dbReference>
<keyword evidence="2" id="KW-0560">Oxidoreductase</keyword>
<dbReference type="EC" id="5.4.99.5" evidence="1"/>
<dbReference type="SMART" id="SM00830">
    <property type="entry name" value="CM_2"/>
    <property type="match status" value="1"/>
</dbReference>
<dbReference type="EMBL" id="DXEV01000109">
    <property type="protein sequence ID" value="HIX56956.1"/>
    <property type="molecule type" value="Genomic_DNA"/>
</dbReference>
<dbReference type="GO" id="GO:0070403">
    <property type="term" value="F:NAD+ binding"/>
    <property type="evidence" value="ECO:0007669"/>
    <property type="project" value="InterPro"/>
</dbReference>
<reference evidence="6" key="2">
    <citation type="submission" date="2021-04" db="EMBL/GenBank/DDBJ databases">
        <authorList>
            <person name="Gilroy R."/>
        </authorList>
    </citation>
    <scope>NUCLEOTIDE SEQUENCE</scope>
    <source>
        <strain evidence="6">USASDec5-558</strain>
    </source>
</reference>
<dbReference type="AlphaFoldDB" id="A0A9D1WD23"/>
<protein>
    <recommendedName>
        <fullName evidence="1">chorismate mutase</fullName>
        <ecNumber evidence="1">5.4.99.5</ecNumber>
    </recommendedName>
</protein>
<dbReference type="InterPro" id="IPR036979">
    <property type="entry name" value="CM_dom_sf"/>
</dbReference>
<dbReference type="SUPFAM" id="SSF51735">
    <property type="entry name" value="NAD(P)-binding Rossmann-fold domains"/>
    <property type="match status" value="1"/>
</dbReference>
<evidence type="ECO:0000259" key="4">
    <source>
        <dbReference type="PROSITE" id="PS51168"/>
    </source>
</evidence>
<dbReference type="GO" id="GO:0004106">
    <property type="term" value="F:chorismate mutase activity"/>
    <property type="evidence" value="ECO:0007669"/>
    <property type="project" value="UniProtKB-EC"/>
</dbReference>
<name>A0A9D1WD23_9GAMM</name>
<feature type="compositionally biased region" description="Basic and acidic residues" evidence="3">
    <location>
        <begin position="118"/>
        <end position="132"/>
    </location>
</feature>
<evidence type="ECO:0000313" key="7">
    <source>
        <dbReference type="Proteomes" id="UP000886829"/>
    </source>
</evidence>
<reference evidence="6" key="1">
    <citation type="journal article" date="2021" name="PeerJ">
        <title>Extensive microbial diversity within the chicken gut microbiome revealed by metagenomics and culture.</title>
        <authorList>
            <person name="Gilroy R."/>
            <person name="Ravi A."/>
            <person name="Getino M."/>
            <person name="Pursley I."/>
            <person name="Horton D.L."/>
            <person name="Alikhan N.F."/>
            <person name="Baker D."/>
            <person name="Gharbi K."/>
            <person name="Hall N."/>
            <person name="Watson M."/>
            <person name="Adriaenssens E.M."/>
            <person name="Foster-Nyarko E."/>
            <person name="Jarju S."/>
            <person name="Secka A."/>
            <person name="Antonio M."/>
            <person name="Oren A."/>
            <person name="Chaudhuri R.R."/>
            <person name="La Ragione R."/>
            <person name="Hildebrand F."/>
            <person name="Pallen M.J."/>
        </authorList>
    </citation>
    <scope>NUCLEOTIDE SEQUENCE</scope>
    <source>
        <strain evidence="6">USASDec5-558</strain>
    </source>
</reference>
<dbReference type="Gene3D" id="3.40.50.720">
    <property type="entry name" value="NAD(P)-binding Rossmann-like Domain"/>
    <property type="match status" value="1"/>
</dbReference>
<dbReference type="InterPro" id="IPR003099">
    <property type="entry name" value="Prephen_DH"/>
</dbReference>
<dbReference type="Pfam" id="PF02153">
    <property type="entry name" value="PDH_N"/>
    <property type="match status" value="1"/>
</dbReference>
<dbReference type="InterPro" id="IPR008927">
    <property type="entry name" value="6-PGluconate_DH-like_C_sf"/>
</dbReference>
<feature type="region of interest" description="Disordered" evidence="3">
    <location>
        <begin position="118"/>
        <end position="137"/>
    </location>
</feature>
<dbReference type="GO" id="GO:0046417">
    <property type="term" value="P:chorismate metabolic process"/>
    <property type="evidence" value="ECO:0007669"/>
    <property type="project" value="InterPro"/>
</dbReference>
<dbReference type="PANTHER" id="PTHR21363:SF0">
    <property type="entry name" value="PREPHENATE DEHYDROGENASE [NADP(+)]"/>
    <property type="match status" value="1"/>
</dbReference>
<dbReference type="InterPro" id="IPR002701">
    <property type="entry name" value="CM_II_prokaryot"/>
</dbReference>
<feature type="domain" description="Prephenate/arogenate dehydrogenase" evidence="5">
    <location>
        <begin position="268"/>
        <end position="566"/>
    </location>
</feature>
<evidence type="ECO:0000256" key="3">
    <source>
        <dbReference type="SAM" id="MobiDB-lite"/>
    </source>
</evidence>
<dbReference type="Gene3D" id="1.20.59.10">
    <property type="entry name" value="Chorismate mutase"/>
    <property type="match status" value="1"/>
</dbReference>
<dbReference type="InterPro" id="IPR046826">
    <property type="entry name" value="PDH_N"/>
</dbReference>
<dbReference type="Pfam" id="PF01817">
    <property type="entry name" value="CM_2"/>
    <property type="match status" value="1"/>
</dbReference>
<feature type="domain" description="Chorismate mutase" evidence="4">
    <location>
        <begin position="151"/>
        <end position="242"/>
    </location>
</feature>
<proteinExistence type="predicted"/>
<dbReference type="InterPro" id="IPR050812">
    <property type="entry name" value="Preph/Arog_dehydrog"/>
</dbReference>
<dbReference type="PROSITE" id="PS51168">
    <property type="entry name" value="CHORISMATE_MUT_2"/>
    <property type="match status" value="1"/>
</dbReference>